<reference evidence="2" key="1">
    <citation type="submission" date="2014-05" db="EMBL/GenBank/DDBJ databases">
        <title>The genome and life-stage specific transcriptomes of Globodera pallida elucidate key aspects of plant parasitism by a cyst nematode.</title>
        <authorList>
            <person name="Cotton J.A."/>
            <person name="Lilley C.J."/>
            <person name="Jones L.M."/>
            <person name="Kikuchi T."/>
            <person name="Reid A.J."/>
            <person name="Thorpe P."/>
            <person name="Tsai I.J."/>
            <person name="Beasley H."/>
            <person name="Blok V."/>
            <person name="Cock P.J.A."/>
            <person name="Van den Akker S.E."/>
            <person name="Holroyd N."/>
            <person name="Hunt M."/>
            <person name="Mantelin S."/>
            <person name="Naghra H."/>
            <person name="Pain A."/>
            <person name="Palomares-Rius J.E."/>
            <person name="Zarowiecki M."/>
            <person name="Berriman M."/>
            <person name="Jones J.T."/>
            <person name="Urwin P.E."/>
        </authorList>
    </citation>
    <scope>NUCLEOTIDE SEQUENCE [LARGE SCALE GENOMIC DNA]</scope>
    <source>
        <strain evidence="2">Lindley</strain>
    </source>
</reference>
<dbReference type="WBParaSite" id="GPLIN_000270100">
    <property type="protein sequence ID" value="GPLIN_000270100"/>
    <property type="gene ID" value="GPLIN_000270100"/>
</dbReference>
<dbReference type="AlphaFoldDB" id="A0A183BQ15"/>
<evidence type="ECO:0000313" key="3">
    <source>
        <dbReference type="WBParaSite" id="GPLIN_000270100"/>
    </source>
</evidence>
<name>A0A183BQ15_GLOPA</name>
<proteinExistence type="predicted"/>
<accession>A0A183BQ15</accession>
<feature type="region of interest" description="Disordered" evidence="1">
    <location>
        <begin position="42"/>
        <end position="90"/>
    </location>
</feature>
<reference evidence="3" key="2">
    <citation type="submission" date="2016-06" db="UniProtKB">
        <authorList>
            <consortium name="WormBaseParasite"/>
        </authorList>
    </citation>
    <scope>IDENTIFICATION</scope>
</reference>
<dbReference type="Proteomes" id="UP000050741">
    <property type="component" value="Unassembled WGS sequence"/>
</dbReference>
<feature type="compositionally biased region" description="Basic and acidic residues" evidence="1">
    <location>
        <begin position="48"/>
        <end position="62"/>
    </location>
</feature>
<protein>
    <submittedName>
        <fullName evidence="3">Uncharacterized protein</fullName>
    </submittedName>
</protein>
<evidence type="ECO:0000313" key="2">
    <source>
        <dbReference type="Proteomes" id="UP000050741"/>
    </source>
</evidence>
<sequence length="90" mass="9940">MLRKDQKGSSNAAEARQNLIDRCRVSCDLRTPRMLAAVAQLLPPDSQTTKRLEKALGEDGAHPRPPKQSRLNTLPAESELPPINVQKMSP</sequence>
<organism evidence="2 3">
    <name type="scientific">Globodera pallida</name>
    <name type="common">Potato cyst nematode worm</name>
    <name type="synonym">Heterodera pallida</name>
    <dbReference type="NCBI Taxonomy" id="36090"/>
    <lineage>
        <taxon>Eukaryota</taxon>
        <taxon>Metazoa</taxon>
        <taxon>Ecdysozoa</taxon>
        <taxon>Nematoda</taxon>
        <taxon>Chromadorea</taxon>
        <taxon>Rhabditida</taxon>
        <taxon>Tylenchina</taxon>
        <taxon>Tylenchomorpha</taxon>
        <taxon>Tylenchoidea</taxon>
        <taxon>Heteroderidae</taxon>
        <taxon>Heteroderinae</taxon>
        <taxon>Globodera</taxon>
    </lineage>
</organism>
<keyword evidence="2" id="KW-1185">Reference proteome</keyword>
<evidence type="ECO:0000256" key="1">
    <source>
        <dbReference type="SAM" id="MobiDB-lite"/>
    </source>
</evidence>